<proteinExistence type="predicted"/>
<evidence type="ECO:0000256" key="1">
    <source>
        <dbReference type="SAM" id="MobiDB-lite"/>
    </source>
</evidence>
<feature type="compositionally biased region" description="Basic and acidic residues" evidence="1">
    <location>
        <begin position="444"/>
        <end position="454"/>
    </location>
</feature>
<sequence>MYLIKILITLAAAISTLKVNANGSKELNETLTIDTYIEFYKRQHSARIRNFKNRLRAFMSVYENKIELIREQERFLYRHMQFLESNLYTMEYLSGLNKYCIARYRGNVPSVTSIKQTMQLCVEMAKDNAKNLLNDAQRTIDHLNEYYETTFLNAAAKIRNLRNDGLALLDDDVLKANEYAFEIKRRFDNDLESAECQARTFTRLALNCSLSVHFDTAIALVEVKSKIQSCLKGQEFCTCKDTYACNNVKEVNVDVLNAKSIFTSNEVDSIKKSKTCLLLKAETDLTEHDLINITRKAGEDEKPEKSPASLFAHQIQGSRVLSSSSFEPVTFPSSLRTQEIKEIEKSPMSLLAQKSVPGSRFGQQSHDSQTVPSSLLAQSSLHKPLLAKQSLPDPLVAKQSFRSSSLTKQPFPSSRLETRNLLSPLPTHQTQESEMLPNSPLTQQKKDSGSKDVDLPESDTEVDEIFWKSKFERQRQAAESLWNSHGDIEFRGMDNGW</sequence>
<dbReference type="Proteomes" id="UP000078200">
    <property type="component" value="Unassembled WGS sequence"/>
</dbReference>
<evidence type="ECO:0000313" key="3">
    <source>
        <dbReference type="EnsemblMetazoa" id="GAUT048423-PA"/>
    </source>
</evidence>
<feature type="region of interest" description="Disordered" evidence="1">
    <location>
        <begin position="426"/>
        <end position="459"/>
    </location>
</feature>
<reference evidence="3" key="1">
    <citation type="submission" date="2020-05" db="UniProtKB">
        <authorList>
            <consortium name="EnsemblMetazoa"/>
        </authorList>
    </citation>
    <scope>IDENTIFICATION</scope>
    <source>
        <strain evidence="3">TTRI</strain>
    </source>
</reference>
<dbReference type="AlphaFoldDB" id="A0A1A9VUU1"/>
<evidence type="ECO:0000256" key="2">
    <source>
        <dbReference type="SAM" id="SignalP"/>
    </source>
</evidence>
<dbReference type="EnsemblMetazoa" id="GAUT048423-RA">
    <property type="protein sequence ID" value="GAUT048423-PA"/>
    <property type="gene ID" value="GAUT048423"/>
</dbReference>
<accession>A0A1A9VUU1</accession>
<dbReference type="VEuPathDB" id="VectorBase:GAUT048423"/>
<keyword evidence="4" id="KW-1185">Reference proteome</keyword>
<feature type="chain" id="PRO_5008399726" evidence="2">
    <location>
        <begin position="22"/>
        <end position="497"/>
    </location>
</feature>
<keyword evidence="2" id="KW-0732">Signal</keyword>
<organism evidence="3 4">
    <name type="scientific">Glossina austeni</name>
    <name type="common">Savannah tsetse fly</name>
    <dbReference type="NCBI Taxonomy" id="7395"/>
    <lineage>
        <taxon>Eukaryota</taxon>
        <taxon>Metazoa</taxon>
        <taxon>Ecdysozoa</taxon>
        <taxon>Arthropoda</taxon>
        <taxon>Hexapoda</taxon>
        <taxon>Insecta</taxon>
        <taxon>Pterygota</taxon>
        <taxon>Neoptera</taxon>
        <taxon>Endopterygota</taxon>
        <taxon>Diptera</taxon>
        <taxon>Brachycera</taxon>
        <taxon>Muscomorpha</taxon>
        <taxon>Hippoboscoidea</taxon>
        <taxon>Glossinidae</taxon>
        <taxon>Glossina</taxon>
    </lineage>
</organism>
<name>A0A1A9VUU1_GLOAU</name>
<protein>
    <submittedName>
        <fullName evidence="3">Uncharacterized protein</fullName>
    </submittedName>
</protein>
<feature type="signal peptide" evidence="2">
    <location>
        <begin position="1"/>
        <end position="21"/>
    </location>
</feature>
<evidence type="ECO:0000313" key="4">
    <source>
        <dbReference type="Proteomes" id="UP000078200"/>
    </source>
</evidence>